<organism evidence="1 2">
    <name type="scientific">Wallemia hederae</name>
    <dbReference type="NCBI Taxonomy" id="1540922"/>
    <lineage>
        <taxon>Eukaryota</taxon>
        <taxon>Fungi</taxon>
        <taxon>Dikarya</taxon>
        <taxon>Basidiomycota</taxon>
        <taxon>Wallemiomycotina</taxon>
        <taxon>Wallemiomycetes</taxon>
        <taxon>Wallemiales</taxon>
        <taxon>Wallemiaceae</taxon>
        <taxon>Wallemia</taxon>
    </lineage>
</organism>
<sequence>MNTNFTVMKLLSKLSKSKSSKHSKGISNTDIIPFLSPFDPFTYNHDPFAKLDDNKYQLKQLPYKSNHLKTPLYKVPSLDDISLPDLSEKGDV</sequence>
<name>A0A4T0FWH2_9BASI</name>
<dbReference type="EMBL" id="SPNW01000005">
    <property type="protein sequence ID" value="TIA92750.1"/>
    <property type="molecule type" value="Genomic_DNA"/>
</dbReference>
<keyword evidence="2" id="KW-1185">Reference proteome</keyword>
<dbReference type="Proteomes" id="UP000310189">
    <property type="component" value="Unassembled WGS sequence"/>
</dbReference>
<evidence type="ECO:0000313" key="2">
    <source>
        <dbReference type="Proteomes" id="UP000310189"/>
    </source>
</evidence>
<protein>
    <submittedName>
        <fullName evidence="1">Uncharacterized protein</fullName>
    </submittedName>
</protein>
<reference evidence="1 2" key="1">
    <citation type="submission" date="2019-03" db="EMBL/GenBank/DDBJ databases">
        <title>Sequencing 23 genomes of Wallemia ichthyophaga.</title>
        <authorList>
            <person name="Gostincar C."/>
        </authorList>
    </citation>
    <scope>NUCLEOTIDE SEQUENCE [LARGE SCALE GENOMIC DNA]</scope>
    <source>
        <strain evidence="1 2">EXF-5753</strain>
    </source>
</reference>
<dbReference type="AlphaFoldDB" id="A0A4T0FWH2"/>
<accession>A0A4T0FWH2</accession>
<evidence type="ECO:0000313" key="1">
    <source>
        <dbReference type="EMBL" id="TIA92750.1"/>
    </source>
</evidence>
<proteinExistence type="predicted"/>
<gene>
    <name evidence="1" type="ORF">E3P99_00490</name>
</gene>
<comment type="caution">
    <text evidence="1">The sequence shown here is derived from an EMBL/GenBank/DDBJ whole genome shotgun (WGS) entry which is preliminary data.</text>
</comment>